<dbReference type="PROSITE" id="PS00092">
    <property type="entry name" value="N6_MTASE"/>
    <property type="match status" value="1"/>
</dbReference>
<dbReference type="GO" id="GO:0008170">
    <property type="term" value="F:N-methyltransferase activity"/>
    <property type="evidence" value="ECO:0007669"/>
    <property type="project" value="InterPro"/>
</dbReference>
<protein>
    <recommendedName>
        <fullName evidence="5">DNA methylase N-4/N-6 domain-containing protein</fullName>
    </recommendedName>
</protein>
<dbReference type="EMBL" id="JAERTX010000002">
    <property type="protein sequence ID" value="MBM9458772.1"/>
    <property type="molecule type" value="Genomic_DNA"/>
</dbReference>
<name>A0A939BUR6_9ACTN</name>
<organism evidence="6 7">
    <name type="scientific">Nocardioides faecalis</name>
    <dbReference type="NCBI Taxonomy" id="2803858"/>
    <lineage>
        <taxon>Bacteria</taxon>
        <taxon>Bacillati</taxon>
        <taxon>Actinomycetota</taxon>
        <taxon>Actinomycetes</taxon>
        <taxon>Propionibacteriales</taxon>
        <taxon>Nocardioidaceae</taxon>
        <taxon>Nocardioides</taxon>
    </lineage>
</organism>
<dbReference type="PRINTS" id="PR00506">
    <property type="entry name" value="D21N6MTFRASE"/>
</dbReference>
<feature type="domain" description="DNA methylase N-4/N-6" evidence="5">
    <location>
        <begin position="162"/>
        <end position="270"/>
    </location>
</feature>
<dbReference type="AlphaFoldDB" id="A0A939BUR6"/>
<evidence type="ECO:0000256" key="1">
    <source>
        <dbReference type="ARBA" id="ARBA00006594"/>
    </source>
</evidence>
<proteinExistence type="inferred from homology"/>
<keyword evidence="3" id="KW-0808">Transferase</keyword>
<evidence type="ECO:0000313" key="7">
    <source>
        <dbReference type="Proteomes" id="UP000663791"/>
    </source>
</evidence>
<evidence type="ECO:0000256" key="2">
    <source>
        <dbReference type="ARBA" id="ARBA00022603"/>
    </source>
</evidence>
<evidence type="ECO:0000259" key="5">
    <source>
        <dbReference type="Pfam" id="PF01555"/>
    </source>
</evidence>
<sequence>MSRLNDLLRQLRMENPGLADDLQREYDALADRRSFGLNFERHVPEAVELPGRKVRKGDKVRILPPRGQARKKENDRLWRVIAFSTQDGVRHADLIALDNDDDETSAPVDDLVVVAEFRDPIYPGLVSTGKVERGGDKPFHTVINAENYHALQTLLFTHRGKVDCIYIDPPYNTGAKDWKYNNDYVEGEDLYRHSKWLAFMERRLLLARELLNPADSVLIVTIDEKEVHRLALLLEQVFPEARAQMVTIVIQAAGSNRKGELGRVEEYAFFLFIGDAVPFQSVDDLLNEAPSTSSDKVRWESLLRSGTDSARSDSPNLFYPVFVSKETGRIVGCGDSKPLTANLSEWTVPDGSIAVWPTKSGGQQGRWRCSPAALRELIADGFARAGKVDASGKGTIWYLGRAARKKVETGEFAVTGLDAQGAKVVSVVSAAAKTFPAKTVWNRARHHAGWHGTNLVSALLGGRQFPFPKSLYAVEDALRIAVGAKKGAVVVDFFSGSGTTAHAVMRLNRQDAGSRQAIVVTNNEVAAAEQNSLTKRGLRPGDPKWESHGICDFVTKPRVAAAITGMTPDGDLVKGDYKFTDVFPISDGFHENAEFLTLTYEAPLRVASNREFEKVAPLLWLRAGSRGRRIDDVSKGWDVADVYGVIADLDQAEPFLKAVAENDDVAMAFIVTDEDRLFESMVAALPDHVEPVRLYEAYLRNFEIEAGRGTR</sequence>
<dbReference type="RefSeq" id="WP_205290093.1">
    <property type="nucleotide sequence ID" value="NZ_CP074406.1"/>
</dbReference>
<keyword evidence="2" id="KW-0489">Methyltransferase</keyword>
<evidence type="ECO:0000256" key="3">
    <source>
        <dbReference type="ARBA" id="ARBA00022679"/>
    </source>
</evidence>
<dbReference type="InterPro" id="IPR029063">
    <property type="entry name" value="SAM-dependent_MTases_sf"/>
</dbReference>
<keyword evidence="4" id="KW-0949">S-adenosyl-L-methionine</keyword>
<keyword evidence="7" id="KW-1185">Reference proteome</keyword>
<dbReference type="InterPro" id="IPR002941">
    <property type="entry name" value="DNA_methylase_N4/N6"/>
</dbReference>
<evidence type="ECO:0000313" key="6">
    <source>
        <dbReference type="EMBL" id="MBM9458772.1"/>
    </source>
</evidence>
<gene>
    <name evidence="6" type="ORF">JK386_02580</name>
</gene>
<dbReference type="InterPro" id="IPR002295">
    <property type="entry name" value="N4/N6-MTase_EcoPI_Mod-like"/>
</dbReference>
<dbReference type="Pfam" id="PF01555">
    <property type="entry name" value="N6_N4_Mtase"/>
    <property type="match status" value="2"/>
</dbReference>
<dbReference type="Gene3D" id="3.40.50.150">
    <property type="entry name" value="Vaccinia Virus protein VP39"/>
    <property type="match status" value="1"/>
</dbReference>
<evidence type="ECO:0000256" key="4">
    <source>
        <dbReference type="ARBA" id="ARBA00022691"/>
    </source>
</evidence>
<comment type="caution">
    <text evidence="6">The sequence shown here is derived from an EMBL/GenBank/DDBJ whole genome shotgun (WGS) entry which is preliminary data.</text>
</comment>
<dbReference type="GO" id="GO:0003677">
    <property type="term" value="F:DNA binding"/>
    <property type="evidence" value="ECO:0007669"/>
    <property type="project" value="InterPro"/>
</dbReference>
<comment type="similarity">
    <text evidence="1">Belongs to the N(4)/N(6)-methyltransferase family.</text>
</comment>
<feature type="domain" description="DNA methylase N-4/N-6" evidence="5">
    <location>
        <begin position="436"/>
        <end position="510"/>
    </location>
</feature>
<dbReference type="GO" id="GO:0032259">
    <property type="term" value="P:methylation"/>
    <property type="evidence" value="ECO:0007669"/>
    <property type="project" value="UniProtKB-KW"/>
</dbReference>
<dbReference type="InterPro" id="IPR002052">
    <property type="entry name" value="DNA_methylase_N6_adenine_CS"/>
</dbReference>
<accession>A0A939BUR6</accession>
<dbReference type="Proteomes" id="UP000663791">
    <property type="component" value="Unassembled WGS sequence"/>
</dbReference>
<reference evidence="6" key="1">
    <citation type="submission" date="2021-01" db="EMBL/GenBank/DDBJ databases">
        <title>Novel species in genus Nocardioides.</title>
        <authorList>
            <person name="Zhang G."/>
        </authorList>
    </citation>
    <scope>NUCLEOTIDE SEQUENCE</scope>
    <source>
        <strain evidence="6">Zg-536</strain>
    </source>
</reference>
<dbReference type="SUPFAM" id="SSF53335">
    <property type="entry name" value="S-adenosyl-L-methionine-dependent methyltransferases"/>
    <property type="match status" value="1"/>
</dbReference>